<gene>
    <name evidence="4" type="ORF">QVD17_01994</name>
</gene>
<dbReference type="Proteomes" id="UP001229421">
    <property type="component" value="Unassembled WGS sequence"/>
</dbReference>
<feature type="coiled-coil region" evidence="1">
    <location>
        <begin position="518"/>
        <end position="662"/>
    </location>
</feature>
<dbReference type="PANTHER" id="PTHR34452">
    <property type="entry name" value="MYOSIN HEAVY CHAIN-RELATED PROTEIN"/>
    <property type="match status" value="1"/>
</dbReference>
<feature type="compositionally biased region" description="Basic and acidic residues" evidence="2">
    <location>
        <begin position="148"/>
        <end position="162"/>
    </location>
</feature>
<feature type="domain" description="C2 NT-type" evidence="3">
    <location>
        <begin position="6"/>
        <end position="141"/>
    </location>
</feature>
<feature type="coiled-coil region" evidence="1">
    <location>
        <begin position="448"/>
        <end position="482"/>
    </location>
</feature>
<dbReference type="AlphaFoldDB" id="A0AAD8P8R7"/>
<protein>
    <recommendedName>
        <fullName evidence="3">C2 NT-type domain-containing protein</fullName>
    </recommendedName>
</protein>
<feature type="compositionally biased region" description="Polar residues" evidence="2">
    <location>
        <begin position="195"/>
        <end position="211"/>
    </location>
</feature>
<proteinExistence type="predicted"/>
<feature type="compositionally biased region" description="Basic and acidic residues" evidence="2">
    <location>
        <begin position="213"/>
        <end position="226"/>
    </location>
</feature>
<dbReference type="InterPro" id="IPR019448">
    <property type="entry name" value="NT-C2"/>
</dbReference>
<dbReference type="EMBL" id="JAUHHV010000001">
    <property type="protein sequence ID" value="KAK1436216.1"/>
    <property type="molecule type" value="Genomic_DNA"/>
</dbReference>
<sequence length="918" mass="105533">MFRSARWRSEKNKIKFVFNLQFHVTQLKQVVGDALIISIIPADIGKPTTRLEKAKIKDGSCYWEKPHFETVKFVHDPKNGKFNEKIYHFVLATGSSKSSSVGEASIDFATFAEATKICSLSLPLKNAKCAAFLHVSIQRVQESLDQREIDGSENANRHDRTLRAQLSSSDKEETVIADPSEDHEELTDNRDRKGSSGSDITLSASDISSGLETLREPEPKKAKPIHEPPAVAVYEERHMSQWDWLDGSPTELSTDDSSPSTGEPVLEEIPEDGSPEAVIKKLKTELEILSRQADVTELELQTLRKQIVKERKKGLELSREVSVLNEERNAFKEECEKLKENKRCTEVTKVKGDPWDLVDELRQELNYEKDLNSNLRLQLQKTQESNAELILAVQDLEAMLEQKGSTMSKSKSTSKSSEFEKVKSETDDDEDQKALEGIVRQHSGMQEAHIMEQKINDLYEEIELYKRDKEELKMQMDQMALDYEILKQGNHDMCYKLEQSQLQEQLNMQYDCTSYDVVNELEAQIESLKNELNMKSEKLSQSVLAIEELENIIKNLENALEDQAHGFEEDIEDLINAKVEQEQRAIRAEENLRKMKLQNINTAERLQEEFKRLSAQMSSSFEAHEKVAVKAMDEANQLRVEKRHLEEMVKKVKQDLDFLNVSYEEKLVDILGQISQKSVDLEKMEKQVDDISTSYRGKIERLKKDNKILEDERKNLENVNKQKDGDYKQLQSEIECFKSRYNELKLSLIDDENEKEKLRKQVSQLKGEIKKNEAALVSMEKKIKDGSKAVPRNNNRSSKEVNNLKSRIESLQGEIKAKEAALKSSEDSFLEKEKDLQNKIKELETRLEVVDKSTAISQASASDEMASLKRLNNSMEAELMEMQERYSEISLKFAEVEGERQQLVMTLRNLKNSKKCER</sequence>
<name>A0AAD8P8R7_TARER</name>
<feature type="region of interest" description="Disordered" evidence="2">
    <location>
        <begin position="403"/>
        <end position="431"/>
    </location>
</feature>
<feature type="region of interest" description="Disordered" evidence="2">
    <location>
        <begin position="148"/>
        <end position="228"/>
    </location>
</feature>
<keyword evidence="5" id="KW-1185">Reference proteome</keyword>
<feature type="coiled-coil region" evidence="1">
    <location>
        <begin position="692"/>
        <end position="892"/>
    </location>
</feature>
<feature type="coiled-coil region" evidence="1">
    <location>
        <begin position="279"/>
        <end position="399"/>
    </location>
</feature>
<reference evidence="4" key="1">
    <citation type="journal article" date="2023" name="bioRxiv">
        <title>Improved chromosome-level genome assembly for marigold (Tagetes erecta).</title>
        <authorList>
            <person name="Jiang F."/>
            <person name="Yuan L."/>
            <person name="Wang S."/>
            <person name="Wang H."/>
            <person name="Xu D."/>
            <person name="Wang A."/>
            <person name="Fan W."/>
        </authorList>
    </citation>
    <scope>NUCLEOTIDE SEQUENCE</scope>
    <source>
        <strain evidence="4">WSJ</strain>
        <tissue evidence="4">Leaf</tissue>
    </source>
</reference>
<evidence type="ECO:0000256" key="2">
    <source>
        <dbReference type="SAM" id="MobiDB-lite"/>
    </source>
</evidence>
<dbReference type="Pfam" id="PF10358">
    <property type="entry name" value="NT-C2"/>
    <property type="match status" value="1"/>
</dbReference>
<organism evidence="4 5">
    <name type="scientific">Tagetes erecta</name>
    <name type="common">African marigold</name>
    <dbReference type="NCBI Taxonomy" id="13708"/>
    <lineage>
        <taxon>Eukaryota</taxon>
        <taxon>Viridiplantae</taxon>
        <taxon>Streptophyta</taxon>
        <taxon>Embryophyta</taxon>
        <taxon>Tracheophyta</taxon>
        <taxon>Spermatophyta</taxon>
        <taxon>Magnoliopsida</taxon>
        <taxon>eudicotyledons</taxon>
        <taxon>Gunneridae</taxon>
        <taxon>Pentapetalae</taxon>
        <taxon>asterids</taxon>
        <taxon>campanulids</taxon>
        <taxon>Asterales</taxon>
        <taxon>Asteraceae</taxon>
        <taxon>Asteroideae</taxon>
        <taxon>Heliantheae alliance</taxon>
        <taxon>Tageteae</taxon>
        <taxon>Tagetes</taxon>
    </lineage>
</organism>
<dbReference type="PANTHER" id="PTHR34452:SF7">
    <property type="entry name" value="MYOSIN HEAVY CHAIN-RELATED PROTEIN"/>
    <property type="match status" value="1"/>
</dbReference>
<evidence type="ECO:0000313" key="5">
    <source>
        <dbReference type="Proteomes" id="UP001229421"/>
    </source>
</evidence>
<evidence type="ECO:0000313" key="4">
    <source>
        <dbReference type="EMBL" id="KAK1436216.1"/>
    </source>
</evidence>
<keyword evidence="1" id="KW-0175">Coiled coil</keyword>
<evidence type="ECO:0000256" key="1">
    <source>
        <dbReference type="SAM" id="Coils"/>
    </source>
</evidence>
<dbReference type="PROSITE" id="PS51840">
    <property type="entry name" value="C2_NT"/>
    <property type="match status" value="1"/>
</dbReference>
<feature type="region of interest" description="Disordered" evidence="2">
    <location>
        <begin position="245"/>
        <end position="273"/>
    </location>
</feature>
<dbReference type="Gene3D" id="1.10.287.1490">
    <property type="match status" value="1"/>
</dbReference>
<feature type="compositionally biased region" description="Polar residues" evidence="2">
    <location>
        <begin position="250"/>
        <end position="261"/>
    </location>
</feature>
<evidence type="ECO:0000259" key="3">
    <source>
        <dbReference type="PROSITE" id="PS51840"/>
    </source>
</evidence>
<comment type="caution">
    <text evidence="4">The sequence shown here is derived from an EMBL/GenBank/DDBJ whole genome shotgun (WGS) entry which is preliminary data.</text>
</comment>
<feature type="compositionally biased region" description="Low complexity" evidence="2">
    <location>
        <begin position="403"/>
        <end position="416"/>
    </location>
</feature>
<accession>A0AAD8P8R7</accession>